<dbReference type="EMBL" id="CP043538">
    <property type="protein sequence ID" value="QGY02906.1"/>
    <property type="molecule type" value="Genomic_DNA"/>
</dbReference>
<dbReference type="Pfam" id="PF06527">
    <property type="entry name" value="TniQ"/>
    <property type="match status" value="1"/>
</dbReference>
<feature type="domain" description="TniQ" evidence="1">
    <location>
        <begin position="19"/>
        <end position="143"/>
    </location>
</feature>
<dbReference type="KEGG" id="mmes:MMSR116_14205"/>
<reference evidence="2 3" key="2">
    <citation type="journal article" date="2013" name="Genome Announc.">
        <title>Draft Genome Sequence of Methylobacterium mesophilicum Strain SR1.6/6, Isolated from Citrus sinensis.</title>
        <authorList>
            <person name="Marinho Almeida D."/>
            <person name="Dini-Andreote F."/>
            <person name="Camargo Neves A.A."/>
            <person name="Juca Ramos R.T."/>
            <person name="Andreote F.D."/>
            <person name="Carneiro A.R."/>
            <person name="Oliveira de Souza Lima A."/>
            <person name="Caracciolo Gomes de Sa P.H."/>
            <person name="Ribeiro Barbosa M.S."/>
            <person name="Araujo W.L."/>
            <person name="Silva A."/>
        </authorList>
    </citation>
    <scope>NUCLEOTIDE SEQUENCE [LARGE SCALE GENOMIC DNA]</scope>
    <source>
        <strain evidence="2 3">SR1.6/6</strain>
    </source>
</reference>
<dbReference type="AlphaFoldDB" id="A0A6B9FMG6"/>
<evidence type="ECO:0000313" key="3">
    <source>
        <dbReference type="Proteomes" id="UP000012488"/>
    </source>
</evidence>
<gene>
    <name evidence="2" type="ORF">MMSR116_14205</name>
</gene>
<name>A0A6B9FMG6_9HYPH</name>
<organism evidence="2 3">
    <name type="scientific">Methylobacterium mesophilicum SR1.6/6</name>
    <dbReference type="NCBI Taxonomy" id="908290"/>
    <lineage>
        <taxon>Bacteria</taxon>
        <taxon>Pseudomonadati</taxon>
        <taxon>Pseudomonadota</taxon>
        <taxon>Alphaproteobacteria</taxon>
        <taxon>Hyphomicrobiales</taxon>
        <taxon>Methylobacteriaceae</taxon>
        <taxon>Methylobacterium</taxon>
    </lineage>
</organism>
<dbReference type="RefSeq" id="WP_083920178.1">
    <property type="nucleotide sequence ID" value="NZ_CP043538.1"/>
</dbReference>
<sequence length="649" mass="72626">MTRRRYASIQGYHPRLVVRTSPEKGEGFLGWVLRLTQINGYEFSEWILRSAGMRAPDLLSREGVIERLRLMTQVAVHDLQTLVPRLDTAGWRWAEIPGMDISVALFDARKPKVCPVCLAEKGFVQAAWGLRIWTCCPDHECRLVNVCPRCGSPITWRRRHVDLCPNPNCGGRYSSSEIQRAGEEEVELALLLGQALGSETLSRLPALTSVFGELSPQDIVTMASRLGFRRMRETYRGSADSSDIAEAAIKAARLLSNWPTGFHDFIRSQRVLADGSTTGGAARDPEITFLLRAKTWNGEFLLPSEARFIFAKEFQNFLDITGDGRAPALRQALAGEGSSDRWMSLPQAAKALGIDRRTLARMARDGSLVGIRFVQNDKTFTFVDRHEIERRLKATGSGKTLANLRRNGEALSHGTASRLLGIRPNKVAPLLEDGLLSAISGTSGRFVDRASAVRLLEKLEANVPGCGSHADRRLIYDTCEVVQRVRGHGMAFILRAVLAGTLRPVDILIDGVGLRRIGFLRTEVARFERDHRKSNGNVHISDAARQLDCYNIDIRRLIASNLLRHGETSIDVDAKSIRSFQTKHVSGRAFAREYGITTGRLDRLLREMDVEPVLPVTDPRISTSFWRRNDTRRLQGRFERRRLAIDDEG</sequence>
<dbReference type="InterPro" id="IPR009492">
    <property type="entry name" value="TniQ"/>
</dbReference>
<dbReference type="OrthoDB" id="7970250at2"/>
<reference evidence="2 3" key="1">
    <citation type="journal article" date="2012" name="Genet. Mol. Biol.">
        <title>Analysis of 16S rRNA and mxaF genes revealing insights into Methylobacterium niche-specific plant association.</title>
        <authorList>
            <person name="Dourado M.N."/>
            <person name="Andreote F.D."/>
            <person name="Dini-Andreote F."/>
            <person name="Conti R."/>
            <person name="Araujo J.M."/>
            <person name="Araujo W.L."/>
        </authorList>
    </citation>
    <scope>NUCLEOTIDE SEQUENCE [LARGE SCALE GENOMIC DNA]</scope>
    <source>
        <strain evidence="2 3">SR1.6/6</strain>
    </source>
</reference>
<proteinExistence type="predicted"/>
<accession>A0A6B9FMG6</accession>
<protein>
    <recommendedName>
        <fullName evidence="1">TniQ domain-containing protein</fullName>
    </recommendedName>
</protein>
<dbReference type="Proteomes" id="UP000012488">
    <property type="component" value="Chromosome"/>
</dbReference>
<evidence type="ECO:0000259" key="1">
    <source>
        <dbReference type="Pfam" id="PF06527"/>
    </source>
</evidence>
<evidence type="ECO:0000313" key="2">
    <source>
        <dbReference type="EMBL" id="QGY02906.1"/>
    </source>
</evidence>